<reference evidence="4 5" key="1">
    <citation type="journal article" date="2015" name="Genome Announc.">
        <title>Expanding the biotechnology potential of lactobacilli through comparative genomics of 213 strains and associated genera.</title>
        <authorList>
            <person name="Sun Z."/>
            <person name="Harris H.M."/>
            <person name="McCann A."/>
            <person name="Guo C."/>
            <person name="Argimon S."/>
            <person name="Zhang W."/>
            <person name="Yang X."/>
            <person name="Jeffery I.B."/>
            <person name="Cooney J.C."/>
            <person name="Kagawa T.F."/>
            <person name="Liu W."/>
            <person name="Song Y."/>
            <person name="Salvetti E."/>
            <person name="Wrobel A."/>
            <person name="Rasinkangas P."/>
            <person name="Parkhill J."/>
            <person name="Rea M.C."/>
            <person name="O'Sullivan O."/>
            <person name="Ritari J."/>
            <person name="Douillard F.P."/>
            <person name="Paul Ross R."/>
            <person name="Yang R."/>
            <person name="Briner A.E."/>
            <person name="Felis G.E."/>
            <person name="de Vos W.M."/>
            <person name="Barrangou R."/>
            <person name="Klaenhammer T.R."/>
            <person name="Caufield P.W."/>
            <person name="Cui Y."/>
            <person name="Zhang H."/>
            <person name="O'Toole P.W."/>
        </authorList>
    </citation>
    <scope>NUCLEOTIDE SEQUENCE [LARGE SCALE GENOMIC DNA]</scope>
    <source>
        <strain evidence="4 5">DSM 15353</strain>
    </source>
</reference>
<dbReference type="EMBL" id="JQBK01000171">
    <property type="protein sequence ID" value="KRN77661.1"/>
    <property type="molecule type" value="Genomic_DNA"/>
</dbReference>
<evidence type="ECO:0000313" key="5">
    <source>
        <dbReference type="Proteomes" id="UP000051491"/>
    </source>
</evidence>
<dbReference type="OrthoDB" id="2282890at2"/>
<name>A0A0R2JU34_9LACO</name>
<sequence>MLQACTAKERCIVLAKRWLSVPEIAEELGVNRQRVYRYISRCRIDYDKKLKNVNYYGEPTIKRVREHFVAIARVSDTGSKNTSDTEKTEKAALIPDIKLKKSDTKSRVSVQENDTTIQGSDTEEDSKSLTYKGIKRDSVAVQAVLEDYRQQFEVLKQQLAQKDKQLETKDKQMSEKDEQLSKVYKLLDQQQQLELGTQKRLKSLETGNDLNTDKAEEIEKVRNEPKTPETAKKRHWWQRR</sequence>
<dbReference type="Pfam" id="PF04394">
    <property type="entry name" value="DUF536"/>
    <property type="match status" value="1"/>
</dbReference>
<gene>
    <name evidence="4" type="ORF">IV43_GL000678</name>
</gene>
<comment type="caution">
    <text evidence="4">The sequence shown here is derived from an EMBL/GenBank/DDBJ whole genome shotgun (WGS) entry which is preliminary data.</text>
</comment>
<organism evidence="4 5">
    <name type="scientific">Ligilactobacillus acidipiscis</name>
    <dbReference type="NCBI Taxonomy" id="89059"/>
    <lineage>
        <taxon>Bacteria</taxon>
        <taxon>Bacillati</taxon>
        <taxon>Bacillota</taxon>
        <taxon>Bacilli</taxon>
        <taxon>Lactobacillales</taxon>
        <taxon>Lactobacillaceae</taxon>
        <taxon>Ligilactobacillus</taxon>
    </lineage>
</organism>
<dbReference type="InterPro" id="IPR007489">
    <property type="entry name" value="RocS-like_C"/>
</dbReference>
<evidence type="ECO:0000313" key="4">
    <source>
        <dbReference type="EMBL" id="KRN77661.1"/>
    </source>
</evidence>
<evidence type="ECO:0000256" key="1">
    <source>
        <dbReference type="SAM" id="Coils"/>
    </source>
</evidence>
<dbReference type="Proteomes" id="UP000051491">
    <property type="component" value="Unassembled WGS sequence"/>
</dbReference>
<evidence type="ECO:0000259" key="3">
    <source>
        <dbReference type="Pfam" id="PF04394"/>
    </source>
</evidence>
<feature type="region of interest" description="Disordered" evidence="2">
    <location>
        <begin position="198"/>
        <end position="240"/>
    </location>
</feature>
<feature type="coiled-coil region" evidence="1">
    <location>
        <begin position="145"/>
        <end position="172"/>
    </location>
</feature>
<dbReference type="AlphaFoldDB" id="A0A0R2JU34"/>
<evidence type="ECO:0000256" key="2">
    <source>
        <dbReference type="SAM" id="MobiDB-lite"/>
    </source>
</evidence>
<feature type="domain" description="Regulator of chromosome segregation-like C-terminal" evidence="3">
    <location>
        <begin position="170"/>
        <end position="206"/>
    </location>
</feature>
<keyword evidence="1" id="KW-0175">Coiled coil</keyword>
<protein>
    <recommendedName>
        <fullName evidence="3">Regulator of chromosome segregation-like C-terminal domain-containing protein</fullName>
    </recommendedName>
</protein>
<proteinExistence type="predicted"/>
<dbReference type="SUPFAM" id="SSF88659">
    <property type="entry name" value="Sigma3 and sigma4 domains of RNA polymerase sigma factors"/>
    <property type="match status" value="1"/>
</dbReference>
<accession>A0A0R2JU34</accession>
<dbReference type="PATRIC" id="fig|89059.3.peg.704"/>
<feature type="compositionally biased region" description="Basic and acidic residues" evidence="2">
    <location>
        <begin position="211"/>
        <end position="231"/>
    </location>
</feature>
<dbReference type="InterPro" id="IPR013324">
    <property type="entry name" value="RNA_pol_sigma_r3/r4-like"/>
</dbReference>